<reference evidence="1 2" key="1">
    <citation type="submission" date="2014-04" db="EMBL/GenBank/DDBJ databases">
        <authorList>
            <person name="Bishop-Lilly K.A."/>
            <person name="Broomall S.M."/>
            <person name="Chain P.S."/>
            <person name="Chertkov O."/>
            <person name="Coyne S.R."/>
            <person name="Daligault H.E."/>
            <person name="Davenport K.W."/>
            <person name="Erkkila T."/>
            <person name="Frey K.G."/>
            <person name="Gibbons H.S."/>
            <person name="Gu W."/>
            <person name="Jaissle J."/>
            <person name="Johnson S.L."/>
            <person name="Koroleva G.I."/>
            <person name="Ladner J.T."/>
            <person name="Lo C.-C."/>
            <person name="Minogue T.D."/>
            <person name="Munk C."/>
            <person name="Palacios G.F."/>
            <person name="Redden C.L."/>
            <person name="Rosenzweig C.N."/>
            <person name="Scholz M.B."/>
            <person name="Teshima H."/>
            <person name="Xu Y."/>
        </authorList>
    </citation>
    <scope>NUCLEOTIDE SEQUENCE [LARGE SCALE GENOMIC DNA]</scope>
    <source>
        <strain evidence="2">gladioli</strain>
    </source>
</reference>
<dbReference type="AlphaFoldDB" id="A0AAW3ESH9"/>
<comment type="caution">
    <text evidence="1">The sequence shown here is derived from an EMBL/GenBank/DDBJ whole genome shotgun (WGS) entry which is preliminary data.</text>
</comment>
<evidence type="ECO:0000313" key="1">
    <source>
        <dbReference type="EMBL" id="KGC10588.1"/>
    </source>
</evidence>
<accession>A0AAW3ESH9</accession>
<dbReference type="SUPFAM" id="SSF53955">
    <property type="entry name" value="Lysozyme-like"/>
    <property type="match status" value="1"/>
</dbReference>
<organism evidence="1 2">
    <name type="scientific">Burkholderia gladioli</name>
    <name type="common">Pseudomonas marginata</name>
    <name type="synonym">Phytomonas marginata</name>
    <dbReference type="NCBI Taxonomy" id="28095"/>
    <lineage>
        <taxon>Bacteria</taxon>
        <taxon>Pseudomonadati</taxon>
        <taxon>Pseudomonadota</taxon>
        <taxon>Betaproteobacteria</taxon>
        <taxon>Burkholderiales</taxon>
        <taxon>Burkholderiaceae</taxon>
        <taxon>Burkholderia</taxon>
    </lineage>
</organism>
<dbReference type="KEGG" id="bgo:BM43_3451"/>
<proteinExistence type="predicted"/>
<dbReference type="GO" id="GO:0016977">
    <property type="term" value="F:chitosanase activity"/>
    <property type="evidence" value="ECO:0007669"/>
    <property type="project" value="UniProtKB-EC"/>
</dbReference>
<dbReference type="RefSeq" id="WP_155296546.1">
    <property type="nucleotide sequence ID" value="NZ_CADESY010000036.1"/>
</dbReference>
<gene>
    <name evidence="1" type="primary">csn</name>
    <name evidence="1" type="ORF">DM48_5465</name>
</gene>
<name>A0AAW3ESH9_BURGA</name>
<dbReference type="InterPro" id="IPR023346">
    <property type="entry name" value="Lysozyme-like_dom_sf"/>
</dbReference>
<protein>
    <submittedName>
        <fullName evidence="1">Chitosanase domain protein</fullName>
        <ecNumber evidence="1">3.2.1.132</ecNumber>
    </submittedName>
</protein>
<evidence type="ECO:0000313" key="2">
    <source>
        <dbReference type="Proteomes" id="UP000029590"/>
    </source>
</evidence>
<keyword evidence="1" id="KW-0378">Hydrolase</keyword>
<keyword evidence="1" id="KW-0326">Glycosidase</keyword>
<dbReference type="EMBL" id="JPGG01000018">
    <property type="protein sequence ID" value="KGC10588.1"/>
    <property type="molecule type" value="Genomic_DNA"/>
</dbReference>
<sequence length="46" mass="5276">MDTDHFNQKPNGLNRVKQWDSLLNEGLSNLRSCDADIVKATSWKTK</sequence>
<dbReference type="EC" id="3.2.1.132" evidence="1"/>
<dbReference type="Proteomes" id="UP000029590">
    <property type="component" value="Unassembled WGS sequence"/>
</dbReference>
<dbReference type="Gene3D" id="1.20.141.10">
    <property type="entry name" value="Chitosanase, subunit A, domain 1"/>
    <property type="match status" value="1"/>
</dbReference>